<name>A0A250VRD0_STROL</name>
<dbReference type="InterPro" id="IPR029065">
    <property type="entry name" value="Enolase_C-like"/>
</dbReference>
<dbReference type="AlphaFoldDB" id="A0A250VRD0"/>
<dbReference type="InterPro" id="IPR034593">
    <property type="entry name" value="DgoD-like"/>
</dbReference>
<gene>
    <name evidence="2" type="ORF">SO3561_08273</name>
</gene>
<proteinExistence type="predicted"/>
<organism evidence="2 3">
    <name type="scientific">Streptomyces olivochromogenes</name>
    <dbReference type="NCBI Taxonomy" id="1963"/>
    <lineage>
        <taxon>Bacteria</taxon>
        <taxon>Bacillati</taxon>
        <taxon>Actinomycetota</taxon>
        <taxon>Actinomycetes</taxon>
        <taxon>Kitasatosporales</taxon>
        <taxon>Streptomycetaceae</taxon>
        <taxon>Streptomyces</taxon>
    </lineage>
</organism>
<dbReference type="Gene3D" id="3.30.390.10">
    <property type="entry name" value="Enolase-like, N-terminal domain"/>
    <property type="match status" value="1"/>
</dbReference>
<dbReference type="RefSeq" id="WP_067382282.1">
    <property type="nucleotide sequence ID" value="NZ_BDQI01000028.1"/>
</dbReference>
<keyword evidence="3" id="KW-1185">Reference proteome</keyword>
<dbReference type="Gene3D" id="3.20.20.120">
    <property type="entry name" value="Enolase-like C-terminal domain"/>
    <property type="match status" value="1"/>
</dbReference>
<evidence type="ECO:0000313" key="2">
    <source>
        <dbReference type="EMBL" id="GAX56705.1"/>
    </source>
</evidence>
<dbReference type="STRING" id="1963.AQJ27_43765"/>
<comment type="caution">
    <text evidence="2">The sequence shown here is derived from an EMBL/GenBank/DDBJ whole genome shotgun (WGS) entry which is preliminary data.</text>
</comment>
<evidence type="ECO:0000313" key="3">
    <source>
        <dbReference type="Proteomes" id="UP000217446"/>
    </source>
</evidence>
<dbReference type="InterPro" id="IPR036849">
    <property type="entry name" value="Enolase-like_C_sf"/>
</dbReference>
<dbReference type="InterPro" id="IPR029017">
    <property type="entry name" value="Enolase-like_N"/>
</dbReference>
<dbReference type="SFLD" id="SFLDS00001">
    <property type="entry name" value="Enolase"/>
    <property type="match status" value="1"/>
</dbReference>
<dbReference type="Proteomes" id="UP000217446">
    <property type="component" value="Unassembled WGS sequence"/>
</dbReference>
<dbReference type="EMBL" id="BDQI01000028">
    <property type="protein sequence ID" value="GAX56705.1"/>
    <property type="molecule type" value="Genomic_DNA"/>
</dbReference>
<sequence length="349" mass="37697">MDLADTVIERVRVERLDENVAGPWEAGDSRFAVVVEARGVAGAFAPVDELPAALVATRLGQSALRHPVVDHKGLLRRLLDELGPHAAGLGRWAVGALDCAVWDLHGRLADLPVAALLSDRPARLVPVYASWLSLDLSSASAAESVKATVGEGFAFTKWALRDAEASEVALLAERAAAWAGQSVAVDALGTWGHLRTTEVAPLLTPEAVRWVEDPLAWTDRAAYAQLREQAEGLRVAFGERLAHVEDTRALLEHCRPEAFTFDAVWCGGIAEARDWLGVAHDVTVPVHLHGRAFLPAVHLAAAFPQMAGAVEYQVVWEPRRQRVLRGTLQPDGGYVPLPDRPGLGIEVRL</sequence>
<protein>
    <submittedName>
        <fullName evidence="2">Enolase</fullName>
    </submittedName>
</protein>
<dbReference type="SUPFAM" id="SSF54826">
    <property type="entry name" value="Enolase N-terminal domain-like"/>
    <property type="match status" value="1"/>
</dbReference>
<accession>A0A250VRD0</accession>
<feature type="domain" description="Enolase C-terminal" evidence="1">
    <location>
        <begin position="142"/>
        <end position="348"/>
    </location>
</feature>
<dbReference type="PANTHER" id="PTHR48080">
    <property type="entry name" value="D-GALACTONATE DEHYDRATASE-RELATED"/>
    <property type="match status" value="1"/>
</dbReference>
<reference evidence="3" key="1">
    <citation type="submission" date="2017-05" db="EMBL/GenBank/DDBJ databases">
        <title>Streptomyces olivochromogenes NBRC 3561 whole genome shotgun sequence.</title>
        <authorList>
            <person name="Dohra H."/>
            <person name="Kodani S."/>
        </authorList>
    </citation>
    <scope>NUCLEOTIDE SEQUENCE [LARGE SCALE GENOMIC DNA]</scope>
    <source>
        <strain evidence="3">NBRC 3561</strain>
    </source>
</reference>
<dbReference type="Pfam" id="PF13378">
    <property type="entry name" value="MR_MLE_C"/>
    <property type="match status" value="1"/>
</dbReference>
<evidence type="ECO:0000259" key="1">
    <source>
        <dbReference type="Pfam" id="PF13378"/>
    </source>
</evidence>
<dbReference type="SUPFAM" id="SSF51604">
    <property type="entry name" value="Enolase C-terminal domain-like"/>
    <property type="match status" value="1"/>
</dbReference>